<name>A0AAW1NNW4_9CHLO</name>
<dbReference type="AlphaFoldDB" id="A0AAW1NNW4"/>
<reference evidence="1 2" key="1">
    <citation type="journal article" date="2024" name="Nat. Commun.">
        <title>Phylogenomics reveals the evolutionary origins of lichenization in chlorophyte algae.</title>
        <authorList>
            <person name="Puginier C."/>
            <person name="Libourel C."/>
            <person name="Otte J."/>
            <person name="Skaloud P."/>
            <person name="Haon M."/>
            <person name="Grisel S."/>
            <person name="Petersen M."/>
            <person name="Berrin J.G."/>
            <person name="Delaux P.M."/>
            <person name="Dal Grande F."/>
            <person name="Keller J."/>
        </authorList>
    </citation>
    <scope>NUCLEOTIDE SEQUENCE [LARGE SCALE GENOMIC DNA]</scope>
    <source>
        <strain evidence="1 2">SAG 2036</strain>
    </source>
</reference>
<sequence length="176" mass="18850">MGSASGTSTPVPNRGVPFLRTVPTVTGPIRAKSGRAGEPRVYAGVATQDSRPARTFLCPSLSPSSHQLCDNPAAAFSPCPHHCYSVNSACVNCTRADSQYGAFAHKRWDSDCRGGWQTTDRLRMYMSNTPQCCNLARGAWEWCCLISASCEPGLGGTTAKKSRRVLRIPVPDPGCS</sequence>
<dbReference type="Proteomes" id="UP001465755">
    <property type="component" value="Unassembled WGS sequence"/>
</dbReference>
<organism evidence="1 2">
    <name type="scientific">Symbiochloris irregularis</name>
    <dbReference type="NCBI Taxonomy" id="706552"/>
    <lineage>
        <taxon>Eukaryota</taxon>
        <taxon>Viridiplantae</taxon>
        <taxon>Chlorophyta</taxon>
        <taxon>core chlorophytes</taxon>
        <taxon>Trebouxiophyceae</taxon>
        <taxon>Trebouxiales</taxon>
        <taxon>Trebouxiaceae</taxon>
        <taxon>Symbiochloris</taxon>
    </lineage>
</organism>
<evidence type="ECO:0000313" key="1">
    <source>
        <dbReference type="EMBL" id="KAK9793480.1"/>
    </source>
</evidence>
<proteinExistence type="predicted"/>
<evidence type="ECO:0000313" key="2">
    <source>
        <dbReference type="Proteomes" id="UP001465755"/>
    </source>
</evidence>
<gene>
    <name evidence="1" type="ORF">WJX73_009015</name>
</gene>
<accession>A0AAW1NNW4</accession>
<keyword evidence="2" id="KW-1185">Reference proteome</keyword>
<dbReference type="EMBL" id="JALJOQ010000150">
    <property type="protein sequence ID" value="KAK9793480.1"/>
    <property type="molecule type" value="Genomic_DNA"/>
</dbReference>
<comment type="caution">
    <text evidence="1">The sequence shown here is derived from an EMBL/GenBank/DDBJ whole genome shotgun (WGS) entry which is preliminary data.</text>
</comment>
<protein>
    <submittedName>
        <fullName evidence="1">Uncharacterized protein</fullName>
    </submittedName>
</protein>